<dbReference type="AlphaFoldDB" id="A0A811SJF6"/>
<accession>A0A811SJF6</accession>
<reference evidence="2" key="1">
    <citation type="submission" date="2020-10" db="EMBL/GenBank/DDBJ databases">
        <authorList>
            <person name="Han B."/>
            <person name="Lu T."/>
            <person name="Zhao Q."/>
            <person name="Huang X."/>
            <person name="Zhao Y."/>
        </authorList>
    </citation>
    <scope>NUCLEOTIDE SEQUENCE</scope>
</reference>
<dbReference type="EMBL" id="CAJGYO010000649">
    <property type="protein sequence ID" value="CAD6342971.1"/>
    <property type="molecule type" value="Genomic_DNA"/>
</dbReference>
<dbReference type="Proteomes" id="UP000604825">
    <property type="component" value="Unassembled WGS sequence"/>
</dbReference>
<proteinExistence type="predicted"/>
<gene>
    <name evidence="2" type="ORF">NCGR_LOCUS67069</name>
</gene>
<protein>
    <submittedName>
        <fullName evidence="2">Uncharacterized protein</fullName>
    </submittedName>
</protein>
<keyword evidence="3" id="KW-1185">Reference proteome</keyword>
<name>A0A811SJF6_9POAL</name>
<comment type="caution">
    <text evidence="2">The sequence shown here is derived from an EMBL/GenBank/DDBJ whole genome shotgun (WGS) entry which is preliminary data.</text>
</comment>
<organism evidence="2 3">
    <name type="scientific">Miscanthus lutarioriparius</name>
    <dbReference type="NCBI Taxonomy" id="422564"/>
    <lineage>
        <taxon>Eukaryota</taxon>
        <taxon>Viridiplantae</taxon>
        <taxon>Streptophyta</taxon>
        <taxon>Embryophyta</taxon>
        <taxon>Tracheophyta</taxon>
        <taxon>Spermatophyta</taxon>
        <taxon>Magnoliopsida</taxon>
        <taxon>Liliopsida</taxon>
        <taxon>Poales</taxon>
        <taxon>Poaceae</taxon>
        <taxon>PACMAD clade</taxon>
        <taxon>Panicoideae</taxon>
        <taxon>Andropogonodae</taxon>
        <taxon>Andropogoneae</taxon>
        <taxon>Saccharinae</taxon>
        <taxon>Miscanthus</taxon>
    </lineage>
</organism>
<feature type="region of interest" description="Disordered" evidence="1">
    <location>
        <begin position="43"/>
        <end position="104"/>
    </location>
</feature>
<sequence length="104" mass="11252">MGIRDSNEQKAKGSRGWWASLMNIRTYLFARVQGTVPVVDDGVATDWSAGAEGGDEPEDEEKREGRQQRAGGEAGGWSGDDDAAGSRGDAETEWPRIGGRWRGL</sequence>
<evidence type="ECO:0000313" key="2">
    <source>
        <dbReference type="EMBL" id="CAD6342971.1"/>
    </source>
</evidence>
<evidence type="ECO:0000313" key="3">
    <source>
        <dbReference type="Proteomes" id="UP000604825"/>
    </source>
</evidence>
<evidence type="ECO:0000256" key="1">
    <source>
        <dbReference type="SAM" id="MobiDB-lite"/>
    </source>
</evidence>